<reference evidence="2 3" key="1">
    <citation type="journal article" date="2013" name="Genome Biol. Evol.">
        <title>Complete genomes of two dipteran-associated spiroplasmas provided insights into the origin, dynamics, and impacts of viral invasion in spiroplasma.</title>
        <authorList>
            <person name="Ku C."/>
            <person name="Lo W.S."/>
            <person name="Chen L.L."/>
            <person name="Kuo C.H."/>
        </authorList>
    </citation>
    <scope>NUCLEOTIDE SEQUENCE [LARGE SCALE GENOMIC DNA]</scope>
    <source>
        <strain evidence="2">EA-1</strain>
    </source>
</reference>
<evidence type="ECO:0000313" key="3">
    <source>
        <dbReference type="Proteomes" id="UP000013963"/>
    </source>
</evidence>
<name>R4U482_9MOLU</name>
<dbReference type="KEGG" id="ssyr:SSYRP_v1c06720"/>
<dbReference type="HOGENOM" id="CLU_1115226_0_0_14"/>
<dbReference type="AlphaFoldDB" id="R4U482"/>
<organism evidence="2 3">
    <name type="scientific">Spiroplasma syrphidicola EA-1</name>
    <dbReference type="NCBI Taxonomy" id="1276229"/>
    <lineage>
        <taxon>Bacteria</taxon>
        <taxon>Bacillati</taxon>
        <taxon>Mycoplasmatota</taxon>
        <taxon>Mollicutes</taxon>
        <taxon>Entomoplasmatales</taxon>
        <taxon>Spiroplasmataceae</taxon>
        <taxon>Spiroplasma</taxon>
    </lineage>
</organism>
<dbReference type="OrthoDB" id="9812787at2"/>
<dbReference type="eggNOG" id="COG2302">
    <property type="taxonomic scope" value="Bacteria"/>
</dbReference>
<dbReference type="PATRIC" id="fig|1276229.3.peg.667"/>
<gene>
    <name evidence="2" type="ORF">SSYRP_v1c06720</name>
</gene>
<dbReference type="GO" id="GO:0003723">
    <property type="term" value="F:RNA binding"/>
    <property type="evidence" value="ECO:0007669"/>
    <property type="project" value="UniProtKB-KW"/>
</dbReference>
<dbReference type="RefSeq" id="WP_016340906.1">
    <property type="nucleotide sequence ID" value="NC_021284.1"/>
</dbReference>
<evidence type="ECO:0000313" key="2">
    <source>
        <dbReference type="EMBL" id="AGM26262.1"/>
    </source>
</evidence>
<dbReference type="Proteomes" id="UP000013963">
    <property type="component" value="Chromosome"/>
</dbReference>
<dbReference type="EMBL" id="CP005078">
    <property type="protein sequence ID" value="AGM26262.1"/>
    <property type="molecule type" value="Genomic_DNA"/>
</dbReference>
<keyword evidence="1" id="KW-0694">RNA-binding</keyword>
<evidence type="ECO:0000256" key="1">
    <source>
        <dbReference type="PROSITE-ProRule" id="PRU00182"/>
    </source>
</evidence>
<dbReference type="STRING" id="1276229.SSYRP_v1c06720"/>
<dbReference type="PROSITE" id="PS50889">
    <property type="entry name" value="S4"/>
    <property type="match status" value="1"/>
</dbReference>
<sequence length="249" mass="28778">MNDKAYLAQHYQNDLAFINKLKGWCEQAKRGQIVTTDFMSLAQLNILQGVFKKAQIKDYTIHRPFLNGYRVTVTVNSSVNNTELLVATQPKDHLFKHNVLVGYFLNQLQLDQKVLGDLYLTEDKIYLSVLTKISPVFLSGPLECQNRWLEFSLAPTPVEMVIKFKTFSKVTQSLRLDAIVSAICNLSRTVAQTMIKKEMVYVDFSVNNRRTFSINYGMILSIKKYGRFLIQDINQLKNDNFRIEIAKYE</sequence>
<accession>R4U482</accession>
<keyword evidence="3" id="KW-1185">Reference proteome</keyword>
<dbReference type="SUPFAM" id="SSF55174">
    <property type="entry name" value="Alpha-L RNA-binding motif"/>
    <property type="match status" value="1"/>
</dbReference>
<protein>
    <submittedName>
        <fullName evidence="2">Uncharacterized protein</fullName>
    </submittedName>
</protein>
<proteinExistence type="predicted"/>